<dbReference type="GO" id="GO:0019698">
    <property type="term" value="P:D-galacturonate catabolic process"/>
    <property type="evidence" value="ECO:0007669"/>
    <property type="project" value="TreeGrafter"/>
</dbReference>
<dbReference type="Pfam" id="PF20629">
    <property type="entry name" value="GD_AH_C"/>
    <property type="match status" value="1"/>
</dbReference>
<feature type="region of interest" description="Disordered" evidence="3">
    <location>
        <begin position="23"/>
        <end position="44"/>
    </location>
</feature>
<dbReference type="GO" id="GO:0008867">
    <property type="term" value="F:galactarate dehydratase activity"/>
    <property type="evidence" value="ECO:0007669"/>
    <property type="project" value="UniProtKB-EC"/>
</dbReference>
<dbReference type="EMBL" id="CP001614">
    <property type="protein sequence ID" value="ACR11385.1"/>
    <property type="molecule type" value="Genomic_DNA"/>
</dbReference>
<dbReference type="KEGG" id="ttu:TERTU_1493"/>
<gene>
    <name evidence="5" type="ordered locus">TERTU_1493</name>
</gene>
<evidence type="ECO:0000256" key="3">
    <source>
        <dbReference type="SAM" id="MobiDB-lite"/>
    </source>
</evidence>
<dbReference type="PANTHER" id="PTHR30536">
    <property type="entry name" value="ALTRONATE/GALACTARATE DEHYDRATASE"/>
    <property type="match status" value="1"/>
</dbReference>
<evidence type="ECO:0000256" key="2">
    <source>
        <dbReference type="ARBA" id="ARBA00023239"/>
    </source>
</evidence>
<dbReference type="PANTHER" id="PTHR30536:SF5">
    <property type="entry name" value="ALTRONATE DEHYDRATASE"/>
    <property type="match status" value="1"/>
</dbReference>
<dbReference type="InterPro" id="IPR013974">
    <property type="entry name" value="SAF"/>
</dbReference>
<dbReference type="InterPro" id="IPR048332">
    <property type="entry name" value="GD_AH_C"/>
</dbReference>
<dbReference type="InterPro" id="IPR007392">
    <property type="entry name" value="GD_AH_second"/>
</dbReference>
<keyword evidence="2 5" id="KW-0456">Lyase</keyword>
<dbReference type="HOGENOM" id="CLU_029189_0_0_6"/>
<protein>
    <submittedName>
        <fullName evidence="5">D-galactarate dehydratase</fullName>
        <ecNumber evidence="5">4.2.1.42</ecNumber>
    </submittedName>
</protein>
<dbReference type="InterPro" id="IPR044144">
    <property type="entry name" value="SAF_UxaA/GarD"/>
</dbReference>
<evidence type="ECO:0000313" key="6">
    <source>
        <dbReference type="Proteomes" id="UP000009080"/>
    </source>
</evidence>
<dbReference type="Pfam" id="PF08666">
    <property type="entry name" value="SAF"/>
    <property type="match status" value="1"/>
</dbReference>
<comment type="similarity">
    <text evidence="1">Belongs to the UxaA family.</text>
</comment>
<accession>C5BT71</accession>
<dbReference type="InterPro" id="IPR052172">
    <property type="entry name" value="UxaA_altronate/galactarate_dh"/>
</dbReference>
<evidence type="ECO:0000256" key="1">
    <source>
        <dbReference type="ARBA" id="ARBA00010986"/>
    </source>
</evidence>
<dbReference type="EC" id="4.2.1.42" evidence="5"/>
<keyword evidence="6" id="KW-1185">Reference proteome</keyword>
<dbReference type="eggNOG" id="COG2721">
    <property type="taxonomic scope" value="Bacteria"/>
</dbReference>
<sequence>MKVNKTLRLDSADNVAVALTDLQPGELVSPPKAPTQGAHPEAESAASAIMLEIREQIPMMHKVAVTAISQGDTITKFGQVIGVAAVDILPGSHVHYHNCVLEGLPANFGSSTDAVMAKVPTTPANQRFFRGFRRANGRVGTRNFIGILTSVNCSATVAKQIAAAFSHPAVLQDYPNVDGVIALTHESGCGMRAAGEGFDALTRTLEGYVTHPNFGGVLMVGLGCETMQVQGFLSRAGLQDSATFSSFNIQEVGGTRAAIEKGVERVKTLLTAVNAQSRQQCPLAELTLAVQCGGSDGFSGITANPALGVAADLLVQHGGNVIYSETPEIFGAEHLLKARAVNADVAAKLSERIDWWQAYTRANGFELNNNPSPGNKAGGLSTILEKSLGAQAKGGTSPLTDVLLYAEQRKTRGLVFMDSPGYDPVSVTGQVASGANIIGFTTGRGSAFGFKPVPCFKLSSNTRVYDFMKDDIDINCGTIIDGEQTLTEVGAEIFEAIIAIASGEQTKSETLGYGDSEFCPWKIGAVV</sequence>
<dbReference type="SMART" id="SM00858">
    <property type="entry name" value="SAF"/>
    <property type="match status" value="1"/>
</dbReference>
<dbReference type="Proteomes" id="UP000009080">
    <property type="component" value="Chromosome"/>
</dbReference>
<dbReference type="CDD" id="cd11613">
    <property type="entry name" value="SAF_AH_GD"/>
    <property type="match status" value="1"/>
</dbReference>
<name>C5BT71_TERTT</name>
<evidence type="ECO:0000259" key="4">
    <source>
        <dbReference type="SMART" id="SM00858"/>
    </source>
</evidence>
<dbReference type="Gene3D" id="2.30.130.110">
    <property type="match status" value="1"/>
</dbReference>
<evidence type="ECO:0000313" key="5">
    <source>
        <dbReference type="EMBL" id="ACR11385.1"/>
    </source>
</evidence>
<proteinExistence type="inferred from homology"/>
<dbReference type="STRING" id="377629.TERTU_1493"/>
<organism evidence="5 6">
    <name type="scientific">Teredinibacter turnerae (strain ATCC 39867 / T7901)</name>
    <dbReference type="NCBI Taxonomy" id="377629"/>
    <lineage>
        <taxon>Bacteria</taxon>
        <taxon>Pseudomonadati</taxon>
        <taxon>Pseudomonadota</taxon>
        <taxon>Gammaproteobacteria</taxon>
        <taxon>Cellvibrionales</taxon>
        <taxon>Cellvibrionaceae</taxon>
        <taxon>Teredinibacter</taxon>
    </lineage>
</organism>
<feature type="domain" description="SAF" evidence="4">
    <location>
        <begin position="13"/>
        <end position="100"/>
    </location>
</feature>
<dbReference type="Pfam" id="PF04295">
    <property type="entry name" value="GD_AH_second"/>
    <property type="match status" value="1"/>
</dbReference>
<dbReference type="AlphaFoldDB" id="C5BT71"/>
<reference evidence="5 6" key="1">
    <citation type="journal article" date="2009" name="PLoS ONE">
        <title>The complete genome of Teredinibacter turnerae T7901: an intracellular endosymbiont of marine wood-boring bivalves (shipworms).</title>
        <authorList>
            <person name="Yang J.C."/>
            <person name="Madupu R."/>
            <person name="Durkin A.S."/>
            <person name="Ekborg N.A."/>
            <person name="Pedamallu C.S."/>
            <person name="Hostetler J.B."/>
            <person name="Radune D."/>
            <person name="Toms B.S."/>
            <person name="Henrissat B."/>
            <person name="Coutinho P.M."/>
            <person name="Schwarz S."/>
            <person name="Field L."/>
            <person name="Trindade-Silva A.E."/>
            <person name="Soares C.A.G."/>
            <person name="Elshahawi S."/>
            <person name="Hanora A."/>
            <person name="Schmidt E.W."/>
            <person name="Haygood M.G."/>
            <person name="Posfai J."/>
            <person name="Benner J."/>
            <person name="Madinger C."/>
            <person name="Nove J."/>
            <person name="Anton B."/>
            <person name="Chaudhary K."/>
            <person name="Foster J."/>
            <person name="Holman A."/>
            <person name="Kumar S."/>
            <person name="Lessard P.A."/>
            <person name="Luyten Y.A."/>
            <person name="Slatko B."/>
            <person name="Wood N."/>
            <person name="Wu B."/>
            <person name="Teplitski M."/>
            <person name="Mougous J.D."/>
            <person name="Ward N."/>
            <person name="Eisen J.A."/>
            <person name="Badger J.H."/>
            <person name="Distel D.L."/>
        </authorList>
    </citation>
    <scope>NUCLEOTIDE SEQUENCE [LARGE SCALE GENOMIC DNA]</scope>
    <source>
        <strain evidence="6">ATCC 39867 / T7901</strain>
    </source>
</reference>